<name>A0ACB8U4M9_9APHY</name>
<dbReference type="EMBL" id="MU274911">
    <property type="protein sequence ID" value="KAI0089114.1"/>
    <property type="molecule type" value="Genomic_DNA"/>
</dbReference>
<accession>A0ACB8U4M9</accession>
<reference evidence="1" key="1">
    <citation type="journal article" date="2021" name="Environ. Microbiol.">
        <title>Gene family expansions and transcriptome signatures uncover fungal adaptations to wood decay.</title>
        <authorList>
            <person name="Hage H."/>
            <person name="Miyauchi S."/>
            <person name="Viragh M."/>
            <person name="Drula E."/>
            <person name="Min B."/>
            <person name="Chaduli D."/>
            <person name="Navarro D."/>
            <person name="Favel A."/>
            <person name="Norest M."/>
            <person name="Lesage-Meessen L."/>
            <person name="Balint B."/>
            <person name="Merenyi Z."/>
            <person name="de Eugenio L."/>
            <person name="Morin E."/>
            <person name="Martinez A.T."/>
            <person name="Baldrian P."/>
            <person name="Stursova M."/>
            <person name="Martinez M.J."/>
            <person name="Novotny C."/>
            <person name="Magnuson J.K."/>
            <person name="Spatafora J.W."/>
            <person name="Maurice S."/>
            <person name="Pangilinan J."/>
            <person name="Andreopoulos W."/>
            <person name="LaButti K."/>
            <person name="Hundley H."/>
            <person name="Na H."/>
            <person name="Kuo A."/>
            <person name="Barry K."/>
            <person name="Lipzen A."/>
            <person name="Henrissat B."/>
            <person name="Riley R."/>
            <person name="Ahrendt S."/>
            <person name="Nagy L.G."/>
            <person name="Grigoriev I.V."/>
            <person name="Martin F."/>
            <person name="Rosso M.N."/>
        </authorList>
    </citation>
    <scope>NUCLEOTIDE SEQUENCE</scope>
    <source>
        <strain evidence="1">CBS 384.51</strain>
    </source>
</reference>
<evidence type="ECO:0000313" key="1">
    <source>
        <dbReference type="EMBL" id="KAI0089114.1"/>
    </source>
</evidence>
<organism evidence="1 2">
    <name type="scientific">Irpex rosettiformis</name>
    <dbReference type="NCBI Taxonomy" id="378272"/>
    <lineage>
        <taxon>Eukaryota</taxon>
        <taxon>Fungi</taxon>
        <taxon>Dikarya</taxon>
        <taxon>Basidiomycota</taxon>
        <taxon>Agaricomycotina</taxon>
        <taxon>Agaricomycetes</taxon>
        <taxon>Polyporales</taxon>
        <taxon>Irpicaceae</taxon>
        <taxon>Irpex</taxon>
    </lineage>
</organism>
<keyword evidence="2" id="KW-1185">Reference proteome</keyword>
<comment type="caution">
    <text evidence="1">The sequence shown here is derived from an EMBL/GenBank/DDBJ whole genome shotgun (WGS) entry which is preliminary data.</text>
</comment>
<evidence type="ECO:0000313" key="2">
    <source>
        <dbReference type="Proteomes" id="UP001055072"/>
    </source>
</evidence>
<gene>
    <name evidence="1" type="ORF">BDY19DRAFT_890129</name>
</gene>
<proteinExistence type="predicted"/>
<dbReference type="Proteomes" id="UP001055072">
    <property type="component" value="Unassembled WGS sequence"/>
</dbReference>
<protein>
    <submittedName>
        <fullName evidence="1">Uncharacterized protein</fullName>
    </submittedName>
</protein>
<sequence>MISSPTFLFEPVEGKQPRTARKIHIRRLYDVLELCLHQGDMKRAMRAWTILVRCKEMDWKTMWRTGALMAGTHSPYEGSQAQDRLEYLSAMMRQYAEAREAIFQEFVLLLIKAGQHERALDELELYLPSPPYQDNPVLHLYAGLLCLYLAQPNPENPEHLNRRTLRDAEQYLQRTRQLDPDNTIAIAWLENVRYTLRLSPQFAIC</sequence>